<comment type="caution">
    <text evidence="1">The sequence shown here is derived from an EMBL/GenBank/DDBJ whole genome shotgun (WGS) entry which is preliminary data.</text>
</comment>
<dbReference type="Proteomes" id="UP000224076">
    <property type="component" value="Unassembled WGS sequence"/>
</dbReference>
<evidence type="ECO:0000313" key="2">
    <source>
        <dbReference type="Proteomes" id="UP000224076"/>
    </source>
</evidence>
<protein>
    <submittedName>
        <fullName evidence="1">Uncharacterized protein</fullName>
    </submittedName>
</protein>
<dbReference type="RefSeq" id="WP_098501653.1">
    <property type="nucleotide sequence ID" value="NZ_NUXC01000058.1"/>
</dbReference>
<reference evidence="1 2" key="1">
    <citation type="submission" date="2017-09" db="EMBL/GenBank/DDBJ databases">
        <title>Large-scale bioinformatics analysis of Bacillus genomes uncovers conserved roles of natural products in bacterial physiology.</title>
        <authorList>
            <consortium name="Agbiome Team Llc"/>
            <person name="Bleich R.M."/>
            <person name="Grubbs K.J."/>
            <person name="Santa Maria K.C."/>
            <person name="Allen S.E."/>
            <person name="Farag S."/>
            <person name="Shank E.A."/>
            <person name="Bowers A."/>
        </authorList>
    </citation>
    <scope>NUCLEOTIDE SEQUENCE [LARGE SCALE GENOMIC DNA]</scope>
    <source>
        <strain evidence="1 2">AFS061806</strain>
    </source>
</reference>
<dbReference type="AlphaFoldDB" id="A0A2B3UK05"/>
<name>A0A2B3UK05_BACCE</name>
<sequence length="83" mass="9716">MIYIEILEELSVGGIYTERQIYELLYNAGTEITILCESVLEFGESEIERFQVMGKYEIFIHKNENHSYSAPSKKTMVYVIEKI</sequence>
<accession>A0A2B3UK05</accession>
<evidence type="ECO:0000313" key="1">
    <source>
        <dbReference type="EMBL" id="PFU47963.1"/>
    </source>
</evidence>
<proteinExistence type="predicted"/>
<gene>
    <name evidence="1" type="ORF">COK86_01685</name>
</gene>
<organism evidence="1 2">
    <name type="scientific">Bacillus cereus</name>
    <dbReference type="NCBI Taxonomy" id="1396"/>
    <lineage>
        <taxon>Bacteria</taxon>
        <taxon>Bacillati</taxon>
        <taxon>Bacillota</taxon>
        <taxon>Bacilli</taxon>
        <taxon>Bacillales</taxon>
        <taxon>Bacillaceae</taxon>
        <taxon>Bacillus</taxon>
        <taxon>Bacillus cereus group</taxon>
    </lineage>
</organism>
<dbReference type="EMBL" id="NVDG01000004">
    <property type="protein sequence ID" value="PFU47963.1"/>
    <property type="molecule type" value="Genomic_DNA"/>
</dbReference>